<gene>
    <name evidence="1" type="ORF">GDO86_007295</name>
</gene>
<accession>A0A8T2J0C4</accession>
<organism evidence="1 2">
    <name type="scientific">Hymenochirus boettgeri</name>
    <name type="common">Congo dwarf clawed frog</name>
    <dbReference type="NCBI Taxonomy" id="247094"/>
    <lineage>
        <taxon>Eukaryota</taxon>
        <taxon>Metazoa</taxon>
        <taxon>Chordata</taxon>
        <taxon>Craniata</taxon>
        <taxon>Vertebrata</taxon>
        <taxon>Euteleostomi</taxon>
        <taxon>Amphibia</taxon>
        <taxon>Batrachia</taxon>
        <taxon>Anura</taxon>
        <taxon>Pipoidea</taxon>
        <taxon>Pipidae</taxon>
        <taxon>Pipinae</taxon>
        <taxon>Hymenochirus</taxon>
    </lineage>
</organism>
<dbReference type="Proteomes" id="UP000812440">
    <property type="component" value="Chromosome 4"/>
</dbReference>
<reference evidence="1" key="1">
    <citation type="thesis" date="2020" institute="ProQuest LLC" country="789 East Eisenhower Parkway, Ann Arbor, MI, USA">
        <title>Comparative Genomics and Chromosome Evolution.</title>
        <authorList>
            <person name="Mudd A.B."/>
        </authorList>
    </citation>
    <scope>NUCLEOTIDE SEQUENCE</scope>
    <source>
        <strain evidence="1">Female2</strain>
        <tissue evidence="1">Blood</tissue>
    </source>
</reference>
<protein>
    <submittedName>
        <fullName evidence="1">Uncharacterized protein</fullName>
    </submittedName>
</protein>
<dbReference type="AlphaFoldDB" id="A0A8T2J0C4"/>
<proteinExistence type="predicted"/>
<comment type="caution">
    <text evidence="1">The sequence shown here is derived from an EMBL/GenBank/DDBJ whole genome shotgun (WGS) entry which is preliminary data.</text>
</comment>
<dbReference type="EMBL" id="JAACNH010000007">
    <property type="protein sequence ID" value="KAG8436131.1"/>
    <property type="molecule type" value="Genomic_DNA"/>
</dbReference>
<sequence>MQICINCVFTPLLSSFPRNLLAYPSPFEALLSHCHQCPILQKRKHWPQTHWDSSHCLFAPSFVYFHFLTPLDPQTLSLRCLRVTKVPFQSLNKNK</sequence>
<name>A0A8T2J0C4_9PIPI</name>
<evidence type="ECO:0000313" key="1">
    <source>
        <dbReference type="EMBL" id="KAG8436131.1"/>
    </source>
</evidence>
<keyword evidence="2" id="KW-1185">Reference proteome</keyword>
<evidence type="ECO:0000313" key="2">
    <source>
        <dbReference type="Proteomes" id="UP000812440"/>
    </source>
</evidence>